<evidence type="ECO:0000313" key="13">
    <source>
        <dbReference type="EMBL" id="PWK48575.1"/>
    </source>
</evidence>
<evidence type="ECO:0000256" key="8">
    <source>
        <dbReference type="ARBA" id="ARBA00023163"/>
    </source>
</evidence>
<dbReference type="InterPro" id="IPR027417">
    <property type="entry name" value="P-loop_NTPase"/>
</dbReference>
<dbReference type="GO" id="GO:0006355">
    <property type="term" value="P:regulation of DNA-templated transcription"/>
    <property type="evidence" value="ECO:0007669"/>
    <property type="project" value="UniProtKB-UniRule"/>
</dbReference>
<dbReference type="InterPro" id="IPR040765">
    <property type="entry name" value="Tudor_1_RapA"/>
</dbReference>
<evidence type="ECO:0000256" key="1">
    <source>
        <dbReference type="ARBA" id="ARBA00022741"/>
    </source>
</evidence>
<dbReference type="InterPro" id="IPR040766">
    <property type="entry name" value="Tudor_2_RapA"/>
</dbReference>
<dbReference type="InterPro" id="IPR022737">
    <property type="entry name" value="RapA_C"/>
</dbReference>
<dbReference type="GO" id="GO:0003677">
    <property type="term" value="F:DNA binding"/>
    <property type="evidence" value="ECO:0007669"/>
    <property type="project" value="UniProtKB-KW"/>
</dbReference>
<evidence type="ECO:0000256" key="6">
    <source>
        <dbReference type="ARBA" id="ARBA00023125"/>
    </source>
</evidence>
<sequence>MNSVVVGQRWISHNEAHLGLGMVQSVEGRRMEIYFPAVNESRHYAIENAPVSRIAYQAGDHITDMDDVAYQVVEVNEQQGLLIYQCEDVDGNPHTLAELHLNCFVQFNAPDKRLLNGQLDKEDSYQLRYDTFLQLDRLSRSPVSGLLGSRVELLPHQLYIAHEVAKRQAPRVLLADEVGLGKTIEAGMILHQQLHTGQASRVLILVPDSLVHQWLVEMLRRFNLHFALFDQSRFETLSQEPDIDLDTGKQVNPFEMEQLIICSFDGLMRHPEMQSKLKQTQWDLLVVDEAHHLHWNPDDQSESSDKEPDPKEIDHKENDHKESDHNESLDITSVSSLPTGDDYKLVESLGQQAAGLLLLTATPEQAGIESHFARLRLLDPDRFHDLQAFKNEASLYTEHQSLITLLTSDDDVAVADIKPLLAELPQLLSEIHSEQQLTAEEKQTILDRLIDQHGTGRVLFRNTRSAMDNFPERQLHAYPMPCPEIYTPDDDEPMNIGFAGLTPEVELVPDVWLPRDPRVEWLEQKLSELKSEKLLVIAHHASTALALQQYFQKKHALRCTSFHEGLSLFERDRAAAYFADREDGAQVLFCSEIGSEGRNFQFAHHMIFFDLPNNPDLVEQRIGRLDRIGQTQTINIHVPYLTGSSQEVLFRFYNDGLNLFEKSFSAGYSVFEHYQSQLQLCMTELTDLPDELIAATQQTVADIKKQMEQGRDRLLELNSCRQPQADHLVEQVEKEEQANRLASYFERLLEEFGVEQEDHSSLSWVIRPSDQMKHAYFPGLKEDGNTVTLDRLKALSRDDIEFLTWEHPMVVESMDMMVKGDAGNAAMTTISVKGLKPGTLLLESYYTLETIAPKHLQLQRYLSLKPLRLLIDVNGKDLSAVVSHDALNGLSQPLKRKVGRQVIAQMKSQVQHVIDKSEKHAAKHIDDLKLSAKSKMKADLQAELVRLKELQKTNPSIREDEITAMEQRIKHCDYYIDKASLQMQGLKLVVAS</sequence>
<keyword evidence="7 9" id="KW-0010">Activator</keyword>
<evidence type="ECO:0000259" key="12">
    <source>
        <dbReference type="PROSITE" id="PS51194"/>
    </source>
</evidence>
<keyword evidence="2 9" id="KW-0378">Hydrolase</keyword>
<keyword evidence="14" id="KW-1185">Reference proteome</keyword>
<dbReference type="Proteomes" id="UP000245790">
    <property type="component" value="Unassembled WGS sequence"/>
</dbReference>
<evidence type="ECO:0000256" key="3">
    <source>
        <dbReference type="ARBA" id="ARBA00022806"/>
    </source>
</evidence>
<dbReference type="InterPro" id="IPR057342">
    <property type="entry name" value="DEXDc_RapA"/>
</dbReference>
<dbReference type="PANTHER" id="PTHR45766:SF6">
    <property type="entry name" value="SWI_SNF-RELATED MATRIX-ASSOCIATED ACTIN-DEPENDENT REGULATOR OF CHROMATIN SUBFAMILY A-LIKE PROTEIN 1"/>
    <property type="match status" value="1"/>
</dbReference>
<dbReference type="Pfam" id="PF18337">
    <property type="entry name" value="Tudor_RapA"/>
    <property type="match status" value="1"/>
</dbReference>
<dbReference type="SMART" id="SM00490">
    <property type="entry name" value="HELICc"/>
    <property type="match status" value="1"/>
</dbReference>
<dbReference type="GO" id="GO:0016817">
    <property type="term" value="F:hydrolase activity, acting on acid anhydrides"/>
    <property type="evidence" value="ECO:0007669"/>
    <property type="project" value="InterPro"/>
</dbReference>
<keyword evidence="5 9" id="KW-0805">Transcription regulation</keyword>
<dbReference type="Pfam" id="PF18339">
    <property type="entry name" value="Tudor_1_RapA"/>
    <property type="match status" value="1"/>
</dbReference>
<evidence type="ECO:0000313" key="14">
    <source>
        <dbReference type="Proteomes" id="UP000245790"/>
    </source>
</evidence>
<dbReference type="Gene3D" id="6.10.140.2230">
    <property type="match status" value="1"/>
</dbReference>
<dbReference type="InterPro" id="IPR038718">
    <property type="entry name" value="SNF2-like_sf"/>
</dbReference>
<dbReference type="AlphaFoldDB" id="A0A316FKB0"/>
<dbReference type="InterPro" id="IPR001650">
    <property type="entry name" value="Helicase_C-like"/>
</dbReference>
<dbReference type="Pfam" id="PF00271">
    <property type="entry name" value="Helicase_C"/>
    <property type="match status" value="1"/>
</dbReference>
<feature type="short sequence motif" description="DEAH box" evidence="9">
    <location>
        <begin position="288"/>
        <end position="291"/>
    </location>
</feature>
<evidence type="ECO:0000256" key="9">
    <source>
        <dbReference type="HAMAP-Rule" id="MF_01821"/>
    </source>
</evidence>
<evidence type="ECO:0000256" key="4">
    <source>
        <dbReference type="ARBA" id="ARBA00022840"/>
    </source>
</evidence>
<dbReference type="SUPFAM" id="SSF52540">
    <property type="entry name" value="P-loop containing nucleoside triphosphate hydrolases"/>
    <property type="match status" value="2"/>
</dbReference>
<comment type="caution">
    <text evidence="13">The sequence shown here is derived from an EMBL/GenBank/DDBJ whole genome shotgun (WGS) entry which is preliminary data.</text>
</comment>
<dbReference type="NCBIfam" id="NF003426">
    <property type="entry name" value="PRK04914.1"/>
    <property type="match status" value="1"/>
</dbReference>
<dbReference type="InterPro" id="IPR049730">
    <property type="entry name" value="SNF2/RAD54-like_C"/>
</dbReference>
<keyword evidence="3 9" id="KW-0347">Helicase</keyword>
<dbReference type="Gene3D" id="3.30.360.80">
    <property type="match status" value="1"/>
</dbReference>
<dbReference type="OrthoDB" id="9814088at2"/>
<accession>A0A316FKB0</accession>
<keyword evidence="6 9" id="KW-0238">DNA-binding</keyword>
<gene>
    <name evidence="9" type="primary">rapA</name>
    <name evidence="13" type="ORF">C8D97_109126</name>
</gene>
<dbReference type="PROSITE" id="PS51192">
    <property type="entry name" value="HELICASE_ATP_BIND_1"/>
    <property type="match status" value="1"/>
</dbReference>
<dbReference type="GO" id="GO:0004386">
    <property type="term" value="F:helicase activity"/>
    <property type="evidence" value="ECO:0007669"/>
    <property type="project" value="UniProtKB-UniRule"/>
</dbReference>
<dbReference type="CDD" id="cd18793">
    <property type="entry name" value="SF2_C_SNF"/>
    <property type="match status" value="1"/>
</dbReference>
<feature type="region of interest" description="Disordered" evidence="10">
    <location>
        <begin position="295"/>
        <end position="335"/>
    </location>
</feature>
<dbReference type="Gene3D" id="2.30.30.140">
    <property type="match status" value="1"/>
</dbReference>
<dbReference type="InterPro" id="IPR000330">
    <property type="entry name" value="SNF2_N"/>
</dbReference>
<evidence type="ECO:0000259" key="11">
    <source>
        <dbReference type="PROSITE" id="PS51192"/>
    </source>
</evidence>
<dbReference type="GO" id="GO:0005524">
    <property type="term" value="F:ATP binding"/>
    <property type="evidence" value="ECO:0007669"/>
    <property type="project" value="UniProtKB-UniRule"/>
</dbReference>
<evidence type="ECO:0000256" key="5">
    <source>
        <dbReference type="ARBA" id="ARBA00023015"/>
    </source>
</evidence>
<dbReference type="Gene3D" id="6.10.140.1500">
    <property type="match status" value="1"/>
</dbReference>
<dbReference type="InterPro" id="IPR023949">
    <property type="entry name" value="Helicase_RapA"/>
</dbReference>
<protein>
    <recommendedName>
        <fullName evidence="9">RNA polymerase-associated protein RapA</fullName>
        <ecNumber evidence="9">3.6.4.-</ecNumber>
    </recommendedName>
    <alternativeName>
        <fullName evidence="9">ATP-dependent helicase HepA</fullName>
    </alternativeName>
</protein>
<dbReference type="CDD" id="cd18011">
    <property type="entry name" value="DEXDc_RapA"/>
    <property type="match status" value="1"/>
</dbReference>
<proteinExistence type="inferred from homology"/>
<dbReference type="EC" id="3.6.4.-" evidence="9"/>
<keyword evidence="8 9" id="KW-0804">Transcription</keyword>
<dbReference type="HAMAP" id="MF_01821">
    <property type="entry name" value="Helicase_RapA"/>
    <property type="match status" value="1"/>
</dbReference>
<dbReference type="RefSeq" id="WP_109764246.1">
    <property type="nucleotide sequence ID" value="NZ_QGGU01000009.1"/>
</dbReference>
<dbReference type="InterPro" id="IPR014001">
    <property type="entry name" value="Helicase_ATP-bd"/>
</dbReference>
<feature type="domain" description="Helicase ATP-binding" evidence="11">
    <location>
        <begin position="163"/>
        <end position="381"/>
    </location>
</feature>
<dbReference type="Pfam" id="PF00176">
    <property type="entry name" value="SNF2-rel_dom"/>
    <property type="match status" value="1"/>
</dbReference>
<feature type="binding site" evidence="9">
    <location>
        <begin position="176"/>
        <end position="183"/>
    </location>
    <ligand>
        <name>ATP</name>
        <dbReference type="ChEBI" id="CHEBI:30616"/>
    </ligand>
</feature>
<evidence type="ECO:0000256" key="10">
    <source>
        <dbReference type="SAM" id="MobiDB-lite"/>
    </source>
</evidence>
<dbReference type="PROSITE" id="PS51194">
    <property type="entry name" value="HELICASE_CTER"/>
    <property type="match status" value="1"/>
</dbReference>
<dbReference type="Gene3D" id="3.40.50.300">
    <property type="entry name" value="P-loop containing nucleotide triphosphate hydrolases"/>
    <property type="match status" value="1"/>
</dbReference>
<dbReference type="Pfam" id="PF12137">
    <property type="entry name" value="RapA_C"/>
    <property type="match status" value="1"/>
</dbReference>
<dbReference type="Gene3D" id="3.40.50.10810">
    <property type="entry name" value="Tandem AAA-ATPase domain"/>
    <property type="match status" value="2"/>
</dbReference>
<dbReference type="SMART" id="SM00487">
    <property type="entry name" value="DEXDc"/>
    <property type="match status" value="1"/>
</dbReference>
<keyword evidence="4 9" id="KW-0067">ATP-binding</keyword>
<dbReference type="EMBL" id="QGGU01000009">
    <property type="protein sequence ID" value="PWK48575.1"/>
    <property type="molecule type" value="Genomic_DNA"/>
</dbReference>
<dbReference type="Gene3D" id="2.30.30.930">
    <property type="match status" value="1"/>
</dbReference>
<evidence type="ECO:0000256" key="2">
    <source>
        <dbReference type="ARBA" id="ARBA00022801"/>
    </source>
</evidence>
<comment type="similarity">
    <text evidence="9">Belongs to the SNF2/RAD54 helicase family. RapA subfamily.</text>
</comment>
<feature type="domain" description="Helicase C-terminal" evidence="12">
    <location>
        <begin position="521"/>
        <end position="689"/>
    </location>
</feature>
<dbReference type="PANTHER" id="PTHR45766">
    <property type="entry name" value="DNA ANNEALING HELICASE AND ENDONUCLEASE ZRANB3 FAMILY MEMBER"/>
    <property type="match status" value="1"/>
</dbReference>
<evidence type="ECO:0000256" key="7">
    <source>
        <dbReference type="ARBA" id="ARBA00023159"/>
    </source>
</evidence>
<comment type="function">
    <text evidence="9">Transcription regulator that activates transcription by stimulating RNA polymerase (RNAP) recycling in case of stress conditions such as supercoiled DNA or high salt concentrations. Probably acts by releasing the RNAP, when it is trapped or immobilized on tightly supercoiled DNA. Does not activate transcription on linear DNA. Probably not involved in DNA repair.</text>
</comment>
<keyword evidence="1 9" id="KW-0547">Nucleotide-binding</keyword>
<reference evidence="13 14" key="1">
    <citation type="submission" date="2018-05" db="EMBL/GenBank/DDBJ databases">
        <title>Genomic Encyclopedia of Type Strains, Phase IV (KMG-IV): sequencing the most valuable type-strain genomes for metagenomic binning, comparative biology and taxonomic classification.</title>
        <authorList>
            <person name="Goeker M."/>
        </authorList>
    </citation>
    <scope>NUCLEOTIDE SEQUENCE [LARGE SCALE GENOMIC DNA]</scope>
    <source>
        <strain evidence="13 14">DSM 25350</strain>
    </source>
</reference>
<comment type="subunit">
    <text evidence="9">Interacts with the RNAP. Has a higher affinity for the core RNAP than for the holoenzyme. Its ATPase activity is stimulated by binding to RNAP.</text>
</comment>
<name>A0A316FKB0_9GAMM</name>
<feature type="compositionally biased region" description="Basic and acidic residues" evidence="10">
    <location>
        <begin position="295"/>
        <end position="328"/>
    </location>
</feature>
<organism evidence="13 14">
    <name type="scientific">Pleionea mediterranea</name>
    <dbReference type="NCBI Taxonomy" id="523701"/>
    <lineage>
        <taxon>Bacteria</taxon>
        <taxon>Pseudomonadati</taxon>
        <taxon>Pseudomonadota</taxon>
        <taxon>Gammaproteobacteria</taxon>
        <taxon>Oceanospirillales</taxon>
        <taxon>Pleioneaceae</taxon>
        <taxon>Pleionea</taxon>
    </lineage>
</organism>